<evidence type="ECO:0000256" key="2">
    <source>
        <dbReference type="ARBA" id="ARBA00010565"/>
    </source>
</evidence>
<dbReference type="Proteomes" id="UP001497744">
    <property type="component" value="Unassembled WGS sequence"/>
</dbReference>
<comment type="similarity">
    <text evidence="2">Belongs to the GINS2/PSF2 family.</text>
</comment>
<evidence type="ECO:0000256" key="1">
    <source>
        <dbReference type="ARBA" id="ARBA00004123"/>
    </source>
</evidence>
<evidence type="ECO:0000313" key="7">
    <source>
        <dbReference type="EMBL" id="GIX61971.1"/>
    </source>
</evidence>
<evidence type="ECO:0000256" key="4">
    <source>
        <dbReference type="ARBA" id="ARBA00023242"/>
    </source>
</evidence>
<feature type="domain" description="GINS subunit" evidence="6">
    <location>
        <begin position="346"/>
        <end position="454"/>
    </location>
</feature>
<proteinExistence type="inferred from homology"/>
<name>A0AAV4LQ54_BABCB</name>
<accession>A0AAV4LQ54</accession>
<evidence type="ECO:0000256" key="5">
    <source>
        <dbReference type="SAM" id="MobiDB-lite"/>
    </source>
</evidence>
<dbReference type="InterPro" id="IPR021151">
    <property type="entry name" value="GINS_A"/>
</dbReference>
<dbReference type="PANTHER" id="PTHR12772:SF0">
    <property type="entry name" value="DNA REPLICATION COMPLEX GINS PROTEIN PSF2"/>
    <property type="match status" value="1"/>
</dbReference>
<keyword evidence="8" id="KW-1185">Reference proteome</keyword>
<dbReference type="GeneID" id="94193454"/>
<evidence type="ECO:0000313" key="8">
    <source>
        <dbReference type="Proteomes" id="UP001497744"/>
    </source>
</evidence>
<dbReference type="RefSeq" id="XP_067714042.1">
    <property type="nucleotide sequence ID" value="XM_067857941.1"/>
</dbReference>
<sequence length="513" mass="59143">MFDHDGSQSASFDFFRKRKRADKRPRRDGDVALERASTSRSTSAAESQSYTSRRNTFRGILGEDSRKPPQSQSQSRTQADTQEPTPRESYFLPNPPTVDYELCKAINYVVWARDQMVFGNQEILAHPQLEHEFHRHLEVRRRSARYTNLQNLRRRVEKNRTRVSSTVKIVESVFELMVDVEAAYRFLGSNANPFCRLSQIYINGFTFLRPVSLETFNFAQPDGAAEVTIQRNQIVGNVFAHRRLLSHFSRKCELLPSKFSGDYTHKSLPINNDYVPNLVAKVILQRAKRQLVVVKAIVDVPGIDLSSYEGYVFEDLKTGEKAWLPIYMVERLSHFGFVSVDLPVYLTRSALRELRGREEHSQALEKLPNDYFFEIAYLFTRCHLFERVNVPNLSNRNHIYGYISKVAGIIEDIKYQRVKKIRQAIDSLPMHESIISIDNLQYSETYYVNQYLSAYCDAGDNMSRADAQPNIQIGESSTLLKLERSSLRRRPRERPHRRAQGAAAVTRACGAPL</sequence>
<feature type="compositionally biased region" description="Low complexity" evidence="5">
    <location>
        <begin position="34"/>
        <end position="47"/>
    </location>
</feature>
<feature type="region of interest" description="Disordered" evidence="5">
    <location>
        <begin position="1"/>
        <end position="93"/>
    </location>
</feature>
<feature type="compositionally biased region" description="Basic residues" evidence="5">
    <location>
        <begin position="487"/>
        <end position="499"/>
    </location>
</feature>
<dbReference type="CDD" id="cd11712">
    <property type="entry name" value="GINS_A_psf2"/>
    <property type="match status" value="1"/>
</dbReference>
<comment type="caution">
    <text evidence="7">The sequence shown here is derived from an EMBL/GenBank/DDBJ whole genome shotgun (WGS) entry which is preliminary data.</text>
</comment>
<evidence type="ECO:0000256" key="3">
    <source>
        <dbReference type="ARBA" id="ARBA00022705"/>
    </source>
</evidence>
<feature type="region of interest" description="Disordered" evidence="5">
    <location>
        <begin position="486"/>
        <end position="513"/>
    </location>
</feature>
<dbReference type="GO" id="GO:0000811">
    <property type="term" value="C:GINS complex"/>
    <property type="evidence" value="ECO:0007669"/>
    <property type="project" value="TreeGrafter"/>
</dbReference>
<dbReference type="InterPro" id="IPR036224">
    <property type="entry name" value="GINS_bundle-like_dom_sf"/>
</dbReference>
<dbReference type="SUPFAM" id="SSF158573">
    <property type="entry name" value="GINS helical bundle-like"/>
    <property type="match status" value="1"/>
</dbReference>
<gene>
    <name evidence="7" type="ORF">BcabD6B2_14060</name>
</gene>
<dbReference type="Gene3D" id="1.20.58.1020">
    <property type="match status" value="1"/>
</dbReference>
<organism evidence="7 8">
    <name type="scientific">Babesia caballi</name>
    <dbReference type="NCBI Taxonomy" id="5871"/>
    <lineage>
        <taxon>Eukaryota</taxon>
        <taxon>Sar</taxon>
        <taxon>Alveolata</taxon>
        <taxon>Apicomplexa</taxon>
        <taxon>Aconoidasida</taxon>
        <taxon>Piroplasmida</taxon>
        <taxon>Babesiidae</taxon>
        <taxon>Babesia</taxon>
    </lineage>
</organism>
<dbReference type="InterPro" id="IPR007257">
    <property type="entry name" value="GINS_Psf2"/>
</dbReference>
<reference evidence="7 8" key="1">
    <citation type="submission" date="2021-06" db="EMBL/GenBank/DDBJ databases">
        <title>Genome sequence of Babesia caballi.</title>
        <authorList>
            <person name="Yamagishi J."/>
            <person name="Kidaka T."/>
            <person name="Ochi A."/>
        </authorList>
    </citation>
    <scope>NUCLEOTIDE SEQUENCE [LARGE SCALE GENOMIC DNA]</scope>
    <source>
        <strain evidence="7">USDA-D6B2</strain>
    </source>
</reference>
<dbReference type="GO" id="GO:0000727">
    <property type="term" value="P:double-strand break repair via break-induced replication"/>
    <property type="evidence" value="ECO:0007669"/>
    <property type="project" value="TreeGrafter"/>
</dbReference>
<dbReference type="GO" id="GO:0006260">
    <property type="term" value="P:DNA replication"/>
    <property type="evidence" value="ECO:0007669"/>
    <property type="project" value="UniProtKB-KW"/>
</dbReference>
<dbReference type="Pfam" id="PF05916">
    <property type="entry name" value="Sld5"/>
    <property type="match status" value="1"/>
</dbReference>
<keyword evidence="3" id="KW-0235">DNA replication</keyword>
<dbReference type="EMBL" id="BPLF01000001">
    <property type="protein sequence ID" value="GIX61971.1"/>
    <property type="molecule type" value="Genomic_DNA"/>
</dbReference>
<dbReference type="AlphaFoldDB" id="A0AAV4LQ54"/>
<protein>
    <submittedName>
        <fullName evidence="7">DNA replication complex GINS protein, putative</fullName>
    </submittedName>
</protein>
<evidence type="ECO:0000259" key="6">
    <source>
        <dbReference type="Pfam" id="PF05916"/>
    </source>
</evidence>
<comment type="subcellular location">
    <subcellularLocation>
        <location evidence="1">Nucleus</location>
    </subcellularLocation>
</comment>
<keyword evidence="4" id="KW-0539">Nucleus</keyword>
<dbReference type="PANTHER" id="PTHR12772">
    <property type="entry name" value="DNA REPLICATION COMPLEX GINS PROTEIN PSF2"/>
    <property type="match status" value="1"/>
</dbReference>